<feature type="region of interest" description="Disordered" evidence="1">
    <location>
        <begin position="344"/>
        <end position="371"/>
    </location>
</feature>
<feature type="region of interest" description="Disordered" evidence="1">
    <location>
        <begin position="227"/>
        <end position="248"/>
    </location>
</feature>
<reference evidence="2 3" key="1">
    <citation type="submission" date="2019-09" db="EMBL/GenBank/DDBJ databases">
        <title>Draft genome of the ectomycorrhizal ascomycete Sphaerosporella brunnea.</title>
        <authorList>
            <consortium name="DOE Joint Genome Institute"/>
            <person name="Benucci G.M."/>
            <person name="Marozzi G."/>
            <person name="Antonielli L."/>
            <person name="Sanchez S."/>
            <person name="Marco P."/>
            <person name="Wang X."/>
            <person name="Falini L.B."/>
            <person name="Barry K."/>
            <person name="Haridas S."/>
            <person name="Lipzen A."/>
            <person name="Labutti K."/>
            <person name="Grigoriev I.V."/>
            <person name="Murat C."/>
            <person name="Martin F."/>
            <person name="Albertini E."/>
            <person name="Donnini D."/>
            <person name="Bonito G."/>
        </authorList>
    </citation>
    <scope>NUCLEOTIDE SEQUENCE [LARGE SCALE GENOMIC DNA]</scope>
    <source>
        <strain evidence="2 3">Sb_GMNB300</strain>
    </source>
</reference>
<dbReference type="Proteomes" id="UP000326924">
    <property type="component" value="Unassembled WGS sequence"/>
</dbReference>
<gene>
    <name evidence="2" type="ORF">FN846DRAFT_1006729</name>
</gene>
<dbReference type="OrthoDB" id="7722975at2759"/>
<organism evidence="2 3">
    <name type="scientific">Sphaerosporella brunnea</name>
    <dbReference type="NCBI Taxonomy" id="1250544"/>
    <lineage>
        <taxon>Eukaryota</taxon>
        <taxon>Fungi</taxon>
        <taxon>Dikarya</taxon>
        <taxon>Ascomycota</taxon>
        <taxon>Pezizomycotina</taxon>
        <taxon>Pezizomycetes</taxon>
        <taxon>Pezizales</taxon>
        <taxon>Pyronemataceae</taxon>
        <taxon>Sphaerosporella</taxon>
    </lineage>
</organism>
<name>A0A5J5FB66_9PEZI</name>
<dbReference type="AlphaFoldDB" id="A0A5J5FB66"/>
<accession>A0A5J5FB66</accession>
<evidence type="ECO:0000313" key="3">
    <source>
        <dbReference type="Proteomes" id="UP000326924"/>
    </source>
</evidence>
<feature type="compositionally biased region" description="Low complexity" evidence="1">
    <location>
        <begin position="350"/>
        <end position="371"/>
    </location>
</feature>
<dbReference type="SUPFAM" id="SSF56300">
    <property type="entry name" value="Metallo-dependent phosphatases"/>
    <property type="match status" value="1"/>
</dbReference>
<dbReference type="EMBL" id="VXIS01000005">
    <property type="protein sequence ID" value="KAA8914484.1"/>
    <property type="molecule type" value="Genomic_DNA"/>
</dbReference>
<proteinExistence type="predicted"/>
<evidence type="ECO:0000256" key="1">
    <source>
        <dbReference type="SAM" id="MobiDB-lite"/>
    </source>
</evidence>
<feature type="region of interest" description="Disordered" evidence="1">
    <location>
        <begin position="1"/>
        <end position="25"/>
    </location>
</feature>
<dbReference type="InterPro" id="IPR029052">
    <property type="entry name" value="Metallo-depent_PP-like"/>
</dbReference>
<comment type="caution">
    <text evidence="2">The sequence shown here is derived from an EMBL/GenBank/DDBJ whole genome shotgun (WGS) entry which is preliminary data.</text>
</comment>
<dbReference type="PANTHER" id="PTHR11575">
    <property type="entry name" value="5'-NUCLEOTIDASE-RELATED"/>
    <property type="match status" value="1"/>
</dbReference>
<feature type="region of interest" description="Disordered" evidence="1">
    <location>
        <begin position="271"/>
        <end position="294"/>
    </location>
</feature>
<sequence length="535" mass="59030">MSGVRPPVARQPRCRRRQHDSSSSHGRMKFFTGIAFALEALSLFGGVVVVNAEVVVDRLVSRRKLDRRDQGYANGGGGGGGWWDAAGKWRNGKLKNPGNYELSFYHINDVHASGGRTDEAGSHLDQFRSSGSSCTDPSKGCVGGYSRVKTVLDQTRRTHKNSLLLNAGDEFQQNTNLSSGLGPIPVFKEHKLAVLAVTTETTGRDLESQRRTKFEDPVAAAKRTARRAKRGIADVKASGCSHPHRVTTRTLSCQKHQRHSFDHRRPLAHLFSENHGGCEGKSTPPSKPNLDGDEGFSVQAFRWGDYLGLHRPWSTTGGERSHPTRHLHRRVHDRDIFRWDSRGRLRERSSSSSHHQRPAASAPRSTTATSRCKQSAECFPVGNSIVELAFTGEICGASSRAFVSGVNQASTGREVTRFRAVCPQHPAHLQPRKPGGDKAITRKIKDSPSFSPKILHHRHTRLLATGGRQTLGRAERLCATLEPMDEVWADYVRKDSPISYERDGRISTTNETTPQKGANLGVYDCVNDMSSIRGS</sequence>
<evidence type="ECO:0000313" key="2">
    <source>
        <dbReference type="EMBL" id="KAA8914484.1"/>
    </source>
</evidence>
<dbReference type="InParanoid" id="A0A5J5FB66"/>
<dbReference type="PANTHER" id="PTHR11575:SF24">
    <property type="entry name" value="5'-NUCLEOTIDASE"/>
    <property type="match status" value="1"/>
</dbReference>
<dbReference type="InterPro" id="IPR006179">
    <property type="entry name" value="5_nucleotidase/apyrase"/>
</dbReference>
<dbReference type="Gene3D" id="3.60.21.10">
    <property type="match status" value="1"/>
</dbReference>
<dbReference type="GO" id="GO:0016787">
    <property type="term" value="F:hydrolase activity"/>
    <property type="evidence" value="ECO:0007669"/>
    <property type="project" value="InterPro"/>
</dbReference>
<dbReference type="GO" id="GO:0009166">
    <property type="term" value="P:nucleotide catabolic process"/>
    <property type="evidence" value="ECO:0007669"/>
    <property type="project" value="InterPro"/>
</dbReference>
<keyword evidence="3" id="KW-1185">Reference proteome</keyword>
<protein>
    <submittedName>
        <fullName evidence="2">Uncharacterized protein</fullName>
    </submittedName>
</protein>